<dbReference type="EMBL" id="JAJGAK010000002">
    <property type="protein sequence ID" value="MCC8363255.1"/>
    <property type="molecule type" value="Genomic_DNA"/>
</dbReference>
<feature type="region of interest" description="Disordered" evidence="1">
    <location>
        <begin position="395"/>
        <end position="427"/>
    </location>
</feature>
<dbReference type="RefSeq" id="WP_230526896.1">
    <property type="nucleotide sequence ID" value="NZ_JAJGAK010000002.1"/>
</dbReference>
<evidence type="ECO:0000313" key="3">
    <source>
        <dbReference type="EMBL" id="MCC8363255.1"/>
    </source>
</evidence>
<sequence length="501" mass="52002">MNIARMFASAIVRRVAFVVVALAFAWLGIDDARAVNPGPITYQSCESFANSCTFPQAMSACQQWVAVFVPNQGYACRVQNPPSPNHIGAFSPNGTNAVYKLVGDGCVAPNVWDWATSKCVDPTQRCLNKNDALPSNGTAIYTGPKCHDGCQYGMRPGLTGSSTSSGQTVIWGTPGYTGGTCTGNDAPPDIKPESCNTPTAQNLTMCVKPDGRHCYTATTGRQICWGPGETGTKTDGNIAQKRGPGADTKPPAPTPPPGETFTDANKPTTTSTTTPGGTVINNTTNNWSTGNGTDAGDSNDGEPPGQTPGDDGEEGDQGSASGGEGCDAPPVCSGDNVGCASLLMIWRVRCSPDKNKVEGGGECDANGNPLLVCTGDQVACKAMLLQGEIACRAKKTDANGDGQPDWTVPGEGDGTEGAGEEPGEGVGKVQTASFGAPVLDETGLSWSRSCPDLGTLNLGLFGSFDLNSVPWICDFTTMVRAVFFLLGSFIALRIILGWRGD</sequence>
<accession>A0ABS8JIB5</accession>
<reference evidence="3" key="1">
    <citation type="submission" date="2021-10" db="EMBL/GenBank/DDBJ databases">
        <authorList>
            <person name="Lyu M."/>
            <person name="Wang X."/>
            <person name="Meng X."/>
            <person name="Xu K."/>
        </authorList>
    </citation>
    <scope>NUCLEOTIDE SEQUENCE</scope>
    <source>
        <strain evidence="3">A6</strain>
    </source>
</reference>
<proteinExistence type="predicted"/>
<evidence type="ECO:0000256" key="1">
    <source>
        <dbReference type="SAM" id="MobiDB-lite"/>
    </source>
</evidence>
<protein>
    <submittedName>
        <fullName evidence="3">Uncharacterized protein</fullName>
    </submittedName>
</protein>
<keyword evidence="2" id="KW-1133">Transmembrane helix</keyword>
<keyword evidence="2" id="KW-0472">Membrane</keyword>
<feature type="transmembrane region" description="Helical" evidence="2">
    <location>
        <begin position="478"/>
        <end position="496"/>
    </location>
</feature>
<keyword evidence="4" id="KW-1185">Reference proteome</keyword>
<keyword evidence="2" id="KW-0812">Transmembrane</keyword>
<evidence type="ECO:0000256" key="2">
    <source>
        <dbReference type="SAM" id="Phobius"/>
    </source>
</evidence>
<feature type="compositionally biased region" description="Low complexity" evidence="1">
    <location>
        <begin position="267"/>
        <end position="292"/>
    </location>
</feature>
<name>A0ABS8JIB5_9GAMM</name>
<comment type="caution">
    <text evidence="3">The sequence shown here is derived from an EMBL/GenBank/DDBJ whole genome shotgun (WGS) entry which is preliminary data.</text>
</comment>
<organism evidence="3 4">
    <name type="scientific">Noviluteimonas lactosilytica</name>
    <dbReference type="NCBI Taxonomy" id="2888523"/>
    <lineage>
        <taxon>Bacteria</taxon>
        <taxon>Pseudomonadati</taxon>
        <taxon>Pseudomonadota</taxon>
        <taxon>Gammaproteobacteria</taxon>
        <taxon>Lysobacterales</taxon>
        <taxon>Lysobacteraceae</taxon>
        <taxon>Noviluteimonas</taxon>
    </lineage>
</organism>
<feature type="region of interest" description="Disordered" evidence="1">
    <location>
        <begin position="225"/>
        <end position="327"/>
    </location>
</feature>
<gene>
    <name evidence="3" type="ORF">LK996_09225</name>
</gene>
<dbReference type="Proteomes" id="UP001165293">
    <property type="component" value="Unassembled WGS sequence"/>
</dbReference>
<evidence type="ECO:0000313" key="4">
    <source>
        <dbReference type="Proteomes" id="UP001165293"/>
    </source>
</evidence>